<reference evidence="7 8" key="1">
    <citation type="submission" date="2020-08" db="EMBL/GenBank/DDBJ databases">
        <title>Genomic Encyclopedia of Type Strains, Phase IV (KMG-IV): sequencing the most valuable type-strain genomes for metagenomic binning, comparative biology and taxonomic classification.</title>
        <authorList>
            <person name="Goeker M."/>
        </authorList>
    </citation>
    <scope>NUCLEOTIDE SEQUENCE [LARGE SCALE GENOMIC DNA]</scope>
    <source>
        <strain evidence="7 8">DSM 101791</strain>
    </source>
</reference>
<dbReference type="AlphaFoldDB" id="A0A7W8GGK0"/>
<comment type="similarity">
    <text evidence="2">Belongs to the FUN14 family.</text>
</comment>
<keyword evidence="4 6" id="KW-1133">Transmembrane helix</keyword>
<evidence type="ECO:0000256" key="3">
    <source>
        <dbReference type="ARBA" id="ARBA00022692"/>
    </source>
</evidence>
<dbReference type="PANTHER" id="PTHR21346">
    <property type="entry name" value="FUN14 DOMAIN CONTAINING"/>
    <property type="match status" value="1"/>
</dbReference>
<feature type="transmembrane region" description="Helical" evidence="6">
    <location>
        <begin position="18"/>
        <end position="36"/>
    </location>
</feature>
<comment type="caution">
    <text evidence="7">The sequence shown here is derived from an EMBL/GenBank/DDBJ whole genome shotgun (WGS) entry which is preliminary data.</text>
</comment>
<dbReference type="EMBL" id="JACHFN010000010">
    <property type="protein sequence ID" value="MBB5235215.1"/>
    <property type="molecule type" value="Genomic_DNA"/>
</dbReference>
<name>A0A7W8GGK0_9DEIO</name>
<evidence type="ECO:0000256" key="1">
    <source>
        <dbReference type="ARBA" id="ARBA00004370"/>
    </source>
</evidence>
<dbReference type="PANTHER" id="PTHR21346:SF10">
    <property type="entry name" value="TRANSMEMBRANE PROTEIN"/>
    <property type="match status" value="1"/>
</dbReference>
<keyword evidence="5 6" id="KW-0472">Membrane</keyword>
<feature type="transmembrane region" description="Helical" evidence="6">
    <location>
        <begin position="43"/>
        <end position="68"/>
    </location>
</feature>
<proteinExistence type="inferred from homology"/>
<gene>
    <name evidence="7" type="ORF">HNQ09_002667</name>
</gene>
<protein>
    <submittedName>
        <fullName evidence="7">Putative membrane protein (Fun14 family)</fullName>
    </submittedName>
</protein>
<dbReference type="RefSeq" id="WP_184030088.1">
    <property type="nucleotide sequence ID" value="NZ_JACHFN010000010.1"/>
</dbReference>
<dbReference type="InterPro" id="IPR007014">
    <property type="entry name" value="FUN14"/>
</dbReference>
<dbReference type="Proteomes" id="UP000525389">
    <property type="component" value="Unassembled WGS sequence"/>
</dbReference>
<comment type="subcellular location">
    <subcellularLocation>
        <location evidence="1">Membrane</location>
    </subcellularLocation>
</comment>
<dbReference type="Pfam" id="PF04930">
    <property type="entry name" value="FUN14"/>
    <property type="match status" value="1"/>
</dbReference>
<evidence type="ECO:0000256" key="4">
    <source>
        <dbReference type="ARBA" id="ARBA00022989"/>
    </source>
</evidence>
<feature type="transmembrane region" description="Helical" evidence="6">
    <location>
        <begin position="88"/>
        <end position="111"/>
    </location>
</feature>
<sequence length="115" mass="12204">MLPDTLSTAPVSEALRPLLPDLSVGAVLGFATGYALKRLGRLALLALGLLFLTLQLLVSFDLVTVNWPRVQALADPLLRQGGELGTDWLARVLTARLPFAGAFTAGLLLGLRVRG</sequence>
<keyword evidence="3 6" id="KW-0812">Transmembrane</keyword>
<evidence type="ECO:0000256" key="6">
    <source>
        <dbReference type="SAM" id="Phobius"/>
    </source>
</evidence>
<dbReference type="GO" id="GO:0016020">
    <property type="term" value="C:membrane"/>
    <property type="evidence" value="ECO:0007669"/>
    <property type="project" value="UniProtKB-SubCell"/>
</dbReference>
<accession>A0A7W8GGK0</accession>
<evidence type="ECO:0000313" key="8">
    <source>
        <dbReference type="Proteomes" id="UP000525389"/>
    </source>
</evidence>
<keyword evidence="8" id="KW-1185">Reference proteome</keyword>
<evidence type="ECO:0000256" key="2">
    <source>
        <dbReference type="ARBA" id="ARBA00009160"/>
    </source>
</evidence>
<evidence type="ECO:0000256" key="5">
    <source>
        <dbReference type="ARBA" id="ARBA00023136"/>
    </source>
</evidence>
<evidence type="ECO:0000313" key="7">
    <source>
        <dbReference type="EMBL" id="MBB5235215.1"/>
    </source>
</evidence>
<organism evidence="7 8">
    <name type="scientific">Deinococcus budaensis</name>
    <dbReference type="NCBI Taxonomy" id="1665626"/>
    <lineage>
        <taxon>Bacteria</taxon>
        <taxon>Thermotogati</taxon>
        <taxon>Deinococcota</taxon>
        <taxon>Deinococci</taxon>
        <taxon>Deinococcales</taxon>
        <taxon>Deinococcaceae</taxon>
        <taxon>Deinococcus</taxon>
    </lineage>
</organism>